<dbReference type="SUPFAM" id="SSF53474">
    <property type="entry name" value="alpha/beta-Hydrolases"/>
    <property type="match status" value="1"/>
</dbReference>
<dbReference type="Pfam" id="PF02230">
    <property type="entry name" value="Abhydrolase_2"/>
    <property type="match status" value="1"/>
</dbReference>
<keyword evidence="2" id="KW-0378">Hydrolase</keyword>
<comment type="similarity">
    <text evidence="1">Belongs to the AB hydrolase superfamily. AB hydrolase 2 family.</text>
</comment>
<dbReference type="PANTHER" id="PTHR10655:SF17">
    <property type="entry name" value="LYSOPHOSPHOLIPASE-LIKE PROTEIN 1"/>
    <property type="match status" value="1"/>
</dbReference>
<dbReference type="GO" id="GO:0005737">
    <property type="term" value="C:cytoplasm"/>
    <property type="evidence" value="ECO:0007669"/>
    <property type="project" value="TreeGrafter"/>
</dbReference>
<evidence type="ECO:0000259" key="3">
    <source>
        <dbReference type="Pfam" id="PF02230"/>
    </source>
</evidence>
<dbReference type="InterPro" id="IPR050565">
    <property type="entry name" value="LYPA1-2/EST-like"/>
</dbReference>
<proteinExistence type="inferred from homology"/>
<dbReference type="InterPro" id="IPR029058">
    <property type="entry name" value="AB_hydrolase_fold"/>
</dbReference>
<protein>
    <recommendedName>
        <fullName evidence="3">Phospholipase/carboxylesterase/thioesterase domain-containing protein</fullName>
    </recommendedName>
</protein>
<evidence type="ECO:0000313" key="4">
    <source>
        <dbReference type="EMBL" id="KAK9846552.1"/>
    </source>
</evidence>
<organism evidence="4 5">
    <name type="scientific">Elliptochloris bilobata</name>
    <dbReference type="NCBI Taxonomy" id="381761"/>
    <lineage>
        <taxon>Eukaryota</taxon>
        <taxon>Viridiplantae</taxon>
        <taxon>Chlorophyta</taxon>
        <taxon>core chlorophytes</taxon>
        <taxon>Trebouxiophyceae</taxon>
        <taxon>Trebouxiophyceae incertae sedis</taxon>
        <taxon>Elliptochloris clade</taxon>
        <taxon>Elliptochloris</taxon>
    </lineage>
</organism>
<accession>A0AAW1SM21</accession>
<sequence length="230" mass="24932">MGLAYPEPVVLPATSLHTASIIFLHGLGDTADGWARYGPRWQAEMPYTKFIFPTAPTRPIGLDGGGKNSTGWYDLTTLEVMDKPEDEAGLRETARYVDRLIAEEVAEGVPSTRVAIAGFSQGGVTSLMALRSNYSLAGVVSLSGYLPLATQAPEVSPANARTPIFMCHGDQDQVIAYRYGRRSFDILQTAGANVHFKTYWGIGHSTSFDELEDVVAFFKDLLPARVASPS</sequence>
<feature type="domain" description="Phospholipase/carboxylesterase/thioesterase" evidence="3">
    <location>
        <begin position="8"/>
        <end position="219"/>
    </location>
</feature>
<dbReference type="GO" id="GO:0008474">
    <property type="term" value="F:palmitoyl-(protein) hydrolase activity"/>
    <property type="evidence" value="ECO:0007669"/>
    <property type="project" value="TreeGrafter"/>
</dbReference>
<dbReference type="InterPro" id="IPR003140">
    <property type="entry name" value="PLipase/COase/thioEstase"/>
</dbReference>
<comment type="caution">
    <text evidence="4">The sequence shown here is derived from an EMBL/GenBank/DDBJ whole genome shotgun (WGS) entry which is preliminary data.</text>
</comment>
<dbReference type="AlphaFoldDB" id="A0AAW1SM21"/>
<dbReference type="Gene3D" id="3.40.50.1820">
    <property type="entry name" value="alpha/beta hydrolase"/>
    <property type="match status" value="1"/>
</dbReference>
<evidence type="ECO:0000256" key="2">
    <source>
        <dbReference type="ARBA" id="ARBA00022801"/>
    </source>
</evidence>
<dbReference type="PANTHER" id="PTHR10655">
    <property type="entry name" value="LYSOPHOSPHOLIPASE-RELATED"/>
    <property type="match status" value="1"/>
</dbReference>
<evidence type="ECO:0000256" key="1">
    <source>
        <dbReference type="ARBA" id="ARBA00006499"/>
    </source>
</evidence>
<reference evidence="4 5" key="1">
    <citation type="journal article" date="2024" name="Nat. Commun.">
        <title>Phylogenomics reveals the evolutionary origins of lichenization in chlorophyte algae.</title>
        <authorList>
            <person name="Puginier C."/>
            <person name="Libourel C."/>
            <person name="Otte J."/>
            <person name="Skaloud P."/>
            <person name="Haon M."/>
            <person name="Grisel S."/>
            <person name="Petersen M."/>
            <person name="Berrin J.G."/>
            <person name="Delaux P.M."/>
            <person name="Dal Grande F."/>
            <person name="Keller J."/>
        </authorList>
    </citation>
    <scope>NUCLEOTIDE SEQUENCE [LARGE SCALE GENOMIC DNA]</scope>
    <source>
        <strain evidence="4 5">SAG 245.80</strain>
    </source>
</reference>
<dbReference type="EMBL" id="JALJOU010000001">
    <property type="protein sequence ID" value="KAK9846552.1"/>
    <property type="molecule type" value="Genomic_DNA"/>
</dbReference>
<name>A0AAW1SM21_9CHLO</name>
<evidence type="ECO:0000313" key="5">
    <source>
        <dbReference type="Proteomes" id="UP001445335"/>
    </source>
</evidence>
<gene>
    <name evidence="4" type="ORF">WJX81_006446</name>
</gene>
<dbReference type="GO" id="GO:0052689">
    <property type="term" value="F:carboxylic ester hydrolase activity"/>
    <property type="evidence" value="ECO:0007669"/>
    <property type="project" value="TreeGrafter"/>
</dbReference>
<dbReference type="Proteomes" id="UP001445335">
    <property type="component" value="Unassembled WGS sequence"/>
</dbReference>
<keyword evidence="5" id="KW-1185">Reference proteome</keyword>